<dbReference type="OrthoDB" id="4509699at2759"/>
<dbReference type="RefSeq" id="XP_026606603.1">
    <property type="nucleotide sequence ID" value="XM_026745737.1"/>
</dbReference>
<dbReference type="GeneID" id="38114091"/>
<evidence type="ECO:0000313" key="3">
    <source>
        <dbReference type="Proteomes" id="UP000256690"/>
    </source>
</evidence>
<evidence type="ECO:0000256" key="1">
    <source>
        <dbReference type="SAM" id="MobiDB-lite"/>
    </source>
</evidence>
<sequence>MSTSKRMDALIRAGRTGTGRTPRVDTIHGGWYNAPDGKEYFGVGVVTEIGITHDGSTYVNAEPQVLRSSTNKQFRFFDPLTDEDMPLDQYPEDIEVRTEQVLARKRRTLKSQPKSGLGPGEIWHGYYESARGQSYDGVGKIIAPLVRPDGTPTGYYALDPSRVRGVFPLQELYTDADIVEDELPRSPYTGSAETQRKARENTARPLREENFDCLYYWYGKLPRLPGSRGEQPRLGRESAGAFFAPDGQWFAGVGKVVTVGCINRPAAPQAWYVYVEPISDRAPAGRDYDFFHPVTREWMDELPSNPIPGVQCSIAQRRALPSRWRHLPAIRRKPEIGEVYPGRYCPPKAPRRDVYVGVGKVVSTGVDEQNRIWVEVVPVADKRGKWEYLFWDPWSGKRMPERYWPAE</sequence>
<protein>
    <submittedName>
        <fullName evidence="2">Uncharacterized protein</fullName>
    </submittedName>
</protein>
<name>A0A3D8SL70_9EURO</name>
<feature type="region of interest" description="Disordered" evidence="1">
    <location>
        <begin position="183"/>
        <end position="202"/>
    </location>
</feature>
<proteinExistence type="predicted"/>
<dbReference type="AlphaFoldDB" id="A0A3D8SL70"/>
<accession>A0A3D8SL70</accession>
<reference evidence="2 3" key="1">
    <citation type="journal article" date="2018" name="IMA Fungus">
        <title>IMA Genome-F 9: Draft genome sequence of Annulohypoxylon stygium, Aspergillus mulundensis, Berkeleyomyces basicola (syn. Thielaviopsis basicola), Ceratocystis smalleyi, two Cercospora beticola strains, Coleophoma cylindrospora, Fusarium fracticaudum, Phialophora cf. hyalina, and Morchella septimelata.</title>
        <authorList>
            <person name="Wingfield B.D."/>
            <person name="Bills G.F."/>
            <person name="Dong Y."/>
            <person name="Huang W."/>
            <person name="Nel W.J."/>
            <person name="Swalarsk-Parry B.S."/>
            <person name="Vaghefi N."/>
            <person name="Wilken P.M."/>
            <person name="An Z."/>
            <person name="de Beer Z.W."/>
            <person name="De Vos L."/>
            <person name="Chen L."/>
            <person name="Duong T.A."/>
            <person name="Gao Y."/>
            <person name="Hammerbacher A."/>
            <person name="Kikkert J.R."/>
            <person name="Li Y."/>
            <person name="Li H."/>
            <person name="Li K."/>
            <person name="Li Q."/>
            <person name="Liu X."/>
            <person name="Ma X."/>
            <person name="Naidoo K."/>
            <person name="Pethybridge S.J."/>
            <person name="Sun J."/>
            <person name="Steenkamp E.T."/>
            <person name="van der Nest M.A."/>
            <person name="van Wyk S."/>
            <person name="Wingfield M.J."/>
            <person name="Xiong C."/>
            <person name="Yue Q."/>
            <person name="Zhang X."/>
        </authorList>
    </citation>
    <scope>NUCLEOTIDE SEQUENCE [LARGE SCALE GENOMIC DNA]</scope>
    <source>
        <strain evidence="2 3">DSM 5745</strain>
    </source>
</reference>
<dbReference type="Proteomes" id="UP000256690">
    <property type="component" value="Unassembled WGS sequence"/>
</dbReference>
<organism evidence="2 3">
    <name type="scientific">Aspergillus mulundensis</name>
    <dbReference type="NCBI Taxonomy" id="1810919"/>
    <lineage>
        <taxon>Eukaryota</taxon>
        <taxon>Fungi</taxon>
        <taxon>Dikarya</taxon>
        <taxon>Ascomycota</taxon>
        <taxon>Pezizomycotina</taxon>
        <taxon>Eurotiomycetes</taxon>
        <taxon>Eurotiomycetidae</taxon>
        <taxon>Eurotiales</taxon>
        <taxon>Aspergillaceae</taxon>
        <taxon>Aspergillus</taxon>
        <taxon>Aspergillus subgen. Nidulantes</taxon>
    </lineage>
</organism>
<evidence type="ECO:0000313" key="2">
    <source>
        <dbReference type="EMBL" id="RDW87079.1"/>
    </source>
</evidence>
<comment type="caution">
    <text evidence="2">The sequence shown here is derived from an EMBL/GenBank/DDBJ whole genome shotgun (WGS) entry which is preliminary data.</text>
</comment>
<dbReference type="EMBL" id="PVWQ01000003">
    <property type="protein sequence ID" value="RDW87079.1"/>
    <property type="molecule type" value="Genomic_DNA"/>
</dbReference>
<gene>
    <name evidence="2" type="ORF">DSM5745_03721</name>
</gene>
<keyword evidence="3" id="KW-1185">Reference proteome</keyword>